<evidence type="ECO:0000256" key="2">
    <source>
        <dbReference type="SAM" id="MobiDB-lite"/>
    </source>
</evidence>
<organism evidence="4 5">
    <name type="scientific">Halogeometricum salsisoli</name>
    <dbReference type="NCBI Taxonomy" id="2950536"/>
    <lineage>
        <taxon>Archaea</taxon>
        <taxon>Methanobacteriati</taxon>
        <taxon>Methanobacteriota</taxon>
        <taxon>Stenosarchaea group</taxon>
        <taxon>Halobacteria</taxon>
        <taxon>Halobacteriales</taxon>
        <taxon>Haloferacaceae</taxon>
        <taxon>Halogeometricum</taxon>
    </lineage>
</organism>
<evidence type="ECO:0000313" key="4">
    <source>
        <dbReference type="EMBL" id="MDS0298585.1"/>
    </source>
</evidence>
<proteinExistence type="predicted"/>
<keyword evidence="5" id="KW-1185">Reference proteome</keyword>
<protein>
    <submittedName>
        <fullName evidence="4">DUF2255 family protein</fullName>
    </submittedName>
</protein>
<feature type="domain" description="Pyridoxamine 5'-phosphate oxidase N-terminal" evidence="3">
    <location>
        <begin position="37"/>
        <end position="149"/>
    </location>
</feature>
<dbReference type="RefSeq" id="WP_310923385.1">
    <property type="nucleotide sequence ID" value="NZ_JAMQOP010000001.1"/>
</dbReference>
<evidence type="ECO:0000256" key="1">
    <source>
        <dbReference type="ARBA" id="ARBA00023002"/>
    </source>
</evidence>
<sequence length="166" mass="18634">MTDDSTPDARRDRPETEESYGVPDSEEGLLPWSFVTQRLAADRTFWVSTTLPDGRPHARPVWGVRVDDRLHCGGGAGTRWVRNASRDPRVVVHRESGEEVVVLDGIAERLDGDADPDRLERIDDAYEAKYGVRHGTPVFSIRPTRVLAWSDYPTDATRWTFGDDGA</sequence>
<gene>
    <name evidence="4" type="ORF">NDI76_07510</name>
</gene>
<dbReference type="InterPro" id="IPR012349">
    <property type="entry name" value="Split_barrel_FMN-bd"/>
</dbReference>
<name>A0ABU2GCQ1_9EURY</name>
<dbReference type="EMBL" id="JAMQOP010000001">
    <property type="protein sequence ID" value="MDS0298585.1"/>
    <property type="molecule type" value="Genomic_DNA"/>
</dbReference>
<dbReference type="PANTHER" id="PTHR35176">
    <property type="entry name" value="HEME OXYGENASE HI_0854-RELATED"/>
    <property type="match status" value="1"/>
</dbReference>
<feature type="compositionally biased region" description="Basic and acidic residues" evidence="2">
    <location>
        <begin position="7"/>
        <end position="16"/>
    </location>
</feature>
<dbReference type="Pfam" id="PF01243">
    <property type="entry name" value="PNPOx_N"/>
    <property type="match status" value="1"/>
</dbReference>
<dbReference type="PANTHER" id="PTHR35176:SF4">
    <property type="entry name" value="PYRIDOXAMINE 5'-PHOSPHATE OXIDASE-RELATED FMN-BINDING"/>
    <property type="match status" value="1"/>
</dbReference>
<evidence type="ECO:0000313" key="5">
    <source>
        <dbReference type="Proteomes" id="UP001257060"/>
    </source>
</evidence>
<accession>A0ABU2GCQ1</accession>
<dbReference type="Proteomes" id="UP001257060">
    <property type="component" value="Unassembled WGS sequence"/>
</dbReference>
<dbReference type="Gene3D" id="2.30.110.10">
    <property type="entry name" value="Electron Transport, Fmn-binding Protein, Chain A"/>
    <property type="match status" value="1"/>
</dbReference>
<dbReference type="InterPro" id="IPR011576">
    <property type="entry name" value="Pyridox_Oxase_N"/>
</dbReference>
<keyword evidence="1" id="KW-0560">Oxidoreductase</keyword>
<feature type="region of interest" description="Disordered" evidence="2">
    <location>
        <begin position="1"/>
        <end position="27"/>
    </location>
</feature>
<comment type="caution">
    <text evidence="4">The sequence shown here is derived from an EMBL/GenBank/DDBJ whole genome shotgun (WGS) entry which is preliminary data.</text>
</comment>
<evidence type="ECO:0000259" key="3">
    <source>
        <dbReference type="Pfam" id="PF01243"/>
    </source>
</evidence>
<dbReference type="SUPFAM" id="SSF50475">
    <property type="entry name" value="FMN-binding split barrel"/>
    <property type="match status" value="1"/>
</dbReference>
<reference evidence="4 5" key="1">
    <citation type="submission" date="2022-06" db="EMBL/GenBank/DDBJ databases">
        <title>Halogeometricum sp. a new haloarchaeum isolate from saline soil.</title>
        <authorList>
            <person name="Strakova D."/>
            <person name="Galisteo C."/>
            <person name="Sanchez-Porro C."/>
            <person name="Ventosa A."/>
        </authorList>
    </citation>
    <scope>NUCLEOTIDE SEQUENCE [LARGE SCALE GENOMIC DNA]</scope>
    <source>
        <strain evidence="4 5">S1BR25-6</strain>
    </source>
</reference>
<dbReference type="InterPro" id="IPR052019">
    <property type="entry name" value="F420H2_bilvrd_red/Heme_oxyg"/>
</dbReference>